<keyword evidence="2" id="KW-0786">Thiamine pyrophosphate</keyword>
<evidence type="ECO:0000256" key="1">
    <source>
        <dbReference type="ARBA" id="ARBA00007812"/>
    </source>
</evidence>
<dbReference type="EMBL" id="QVLS01000017">
    <property type="protein sequence ID" value="RFP76116.1"/>
    <property type="molecule type" value="Genomic_DNA"/>
</dbReference>
<dbReference type="PANTHER" id="PTHR18968">
    <property type="entry name" value="THIAMINE PYROPHOSPHATE ENZYMES"/>
    <property type="match status" value="1"/>
</dbReference>
<dbReference type="Proteomes" id="UP000261931">
    <property type="component" value="Unassembled WGS sequence"/>
</dbReference>
<dbReference type="Pfam" id="PF02775">
    <property type="entry name" value="TPP_enzyme_C"/>
    <property type="match status" value="1"/>
</dbReference>
<dbReference type="PROSITE" id="PS00187">
    <property type="entry name" value="TPP_ENZYMES"/>
    <property type="match status" value="1"/>
</dbReference>
<dbReference type="Gene3D" id="3.40.50.970">
    <property type="match status" value="2"/>
</dbReference>
<evidence type="ECO:0000256" key="2">
    <source>
        <dbReference type="ARBA" id="ARBA00023052"/>
    </source>
</evidence>
<dbReference type="PANTHER" id="PTHR18968:SF164">
    <property type="entry name" value="PYRUVATE DECARBOXYLASE"/>
    <property type="match status" value="1"/>
</dbReference>
<dbReference type="InterPro" id="IPR000399">
    <property type="entry name" value="TPP-bd_CS"/>
</dbReference>
<dbReference type="InterPro" id="IPR012001">
    <property type="entry name" value="Thiamin_PyroP_enz_TPP-bd_dom"/>
</dbReference>
<dbReference type="AlphaFoldDB" id="A0A372EE66"/>
<gene>
    <name evidence="5" type="ORF">DY262_20270</name>
</gene>
<dbReference type="GO" id="GO:0050660">
    <property type="term" value="F:flavin adenine dinucleotide binding"/>
    <property type="evidence" value="ECO:0007669"/>
    <property type="project" value="TreeGrafter"/>
</dbReference>
<dbReference type="GO" id="GO:0009097">
    <property type="term" value="P:isoleucine biosynthetic process"/>
    <property type="evidence" value="ECO:0007669"/>
    <property type="project" value="TreeGrafter"/>
</dbReference>
<dbReference type="InterPro" id="IPR029035">
    <property type="entry name" value="DHS-like_NAD/FAD-binding_dom"/>
</dbReference>
<reference evidence="5 6" key="1">
    <citation type="submission" date="2018-08" db="EMBL/GenBank/DDBJ databases">
        <title>Hydrogenophaga sp. LA-38 isolated from sludge.</title>
        <authorList>
            <person name="Im W.-T."/>
        </authorList>
    </citation>
    <scope>NUCLEOTIDE SEQUENCE [LARGE SCALE GENOMIC DNA]</scope>
    <source>
        <strain evidence="5 6">LA-38</strain>
    </source>
</reference>
<proteinExistence type="inferred from homology"/>
<accession>A0A372EE66</accession>
<dbReference type="NCBIfam" id="NF006203">
    <property type="entry name" value="PRK08327.1"/>
    <property type="match status" value="1"/>
</dbReference>
<dbReference type="GO" id="GO:0000287">
    <property type="term" value="F:magnesium ion binding"/>
    <property type="evidence" value="ECO:0007669"/>
    <property type="project" value="InterPro"/>
</dbReference>
<name>A0A372EE66_9BURK</name>
<sequence length="584" mass="62030">MNTESPLVPAPTVAEQLLRLCADAGVRYIFSNLGSDHPAFISAFARLQQAGLPMPEVVVCPHEMTTLSAADGYAMVTRQPQLVLVHVDVGTQNLGASVHNAARGRIPAIVVAGLSPVSCDPSVLGHRNEYIHYTQDTSRQSDIVAPYMKWMYELRAPDMVEPVVRRALQIASSSPRGPVYLTGAREVWDAPAPAVREQPDHWRPSALGGLPPAEALALHEALCRAKRPLVITSYAGMDPGVPPRLVDAADRYGLGVLELGPQYVSFPGSHPCHLGYQRNVLVDEADLILLLDVDVPWLASQVTPHADATLFHIDVDPLKTDLGYWHFPAQGRFQASAAQVLAQLLSLDAAPALAGRAQRLEWVAAAKERVALRIPPAPTQGPITPAELTRAVRELVNDKTVVLVEAPSHATLIASVLKTDRPGGCYLNHGAGLGWGINAAIGVKLASPESEVIALVGDGCYLFGVPGSAFWVAGACGAATLTVVYNNGGWKSPRHSTALVHPDGPAERHDRYWVASGQGVKFEALAEATGAALGFAVQDRAELASTLRSALEAVRGGRSAVVNVQLAPITSQSLLPSTAQGDQP</sequence>
<dbReference type="GO" id="GO:0003984">
    <property type="term" value="F:acetolactate synthase activity"/>
    <property type="evidence" value="ECO:0007669"/>
    <property type="project" value="TreeGrafter"/>
</dbReference>
<feature type="domain" description="Thiamine pyrophosphate enzyme N-terminal TPP-binding" evidence="4">
    <location>
        <begin position="12"/>
        <end position="118"/>
    </location>
</feature>
<dbReference type="Gene3D" id="3.40.50.1220">
    <property type="entry name" value="TPP-binding domain"/>
    <property type="match status" value="1"/>
</dbReference>
<comment type="similarity">
    <text evidence="1">Belongs to the TPP enzyme family.</text>
</comment>
<dbReference type="InterPro" id="IPR011766">
    <property type="entry name" value="TPP_enzyme_TPP-bd"/>
</dbReference>
<keyword evidence="6" id="KW-1185">Reference proteome</keyword>
<evidence type="ECO:0000259" key="3">
    <source>
        <dbReference type="Pfam" id="PF02775"/>
    </source>
</evidence>
<organism evidence="5 6">
    <name type="scientific">Hydrogenophaga borbori</name>
    <dbReference type="NCBI Taxonomy" id="2294117"/>
    <lineage>
        <taxon>Bacteria</taxon>
        <taxon>Pseudomonadati</taxon>
        <taxon>Pseudomonadota</taxon>
        <taxon>Betaproteobacteria</taxon>
        <taxon>Burkholderiales</taxon>
        <taxon>Comamonadaceae</taxon>
        <taxon>Hydrogenophaga</taxon>
    </lineage>
</organism>
<evidence type="ECO:0000259" key="4">
    <source>
        <dbReference type="Pfam" id="PF02776"/>
    </source>
</evidence>
<dbReference type="SUPFAM" id="SSF52467">
    <property type="entry name" value="DHS-like NAD/FAD-binding domain"/>
    <property type="match status" value="1"/>
</dbReference>
<dbReference type="InterPro" id="IPR045229">
    <property type="entry name" value="TPP_enz"/>
</dbReference>
<dbReference type="RefSeq" id="WP_116960883.1">
    <property type="nucleotide sequence ID" value="NZ_QVLS01000017.1"/>
</dbReference>
<dbReference type="CDD" id="cd07035">
    <property type="entry name" value="TPP_PYR_POX_like"/>
    <property type="match status" value="1"/>
</dbReference>
<feature type="domain" description="Thiamine pyrophosphate enzyme TPP-binding" evidence="3">
    <location>
        <begin position="409"/>
        <end position="564"/>
    </location>
</feature>
<dbReference type="GO" id="GO:0009099">
    <property type="term" value="P:L-valine biosynthetic process"/>
    <property type="evidence" value="ECO:0007669"/>
    <property type="project" value="TreeGrafter"/>
</dbReference>
<protein>
    <submittedName>
        <fullName evidence="5">Thiamine pyrophosphate-requiring protein</fullName>
    </submittedName>
</protein>
<dbReference type="SUPFAM" id="SSF52518">
    <property type="entry name" value="Thiamin diphosphate-binding fold (THDP-binding)"/>
    <property type="match status" value="2"/>
</dbReference>
<dbReference type="GO" id="GO:0030976">
    <property type="term" value="F:thiamine pyrophosphate binding"/>
    <property type="evidence" value="ECO:0007669"/>
    <property type="project" value="InterPro"/>
</dbReference>
<comment type="caution">
    <text evidence="5">The sequence shown here is derived from an EMBL/GenBank/DDBJ whole genome shotgun (WGS) entry which is preliminary data.</text>
</comment>
<evidence type="ECO:0000313" key="6">
    <source>
        <dbReference type="Proteomes" id="UP000261931"/>
    </source>
</evidence>
<dbReference type="InterPro" id="IPR029061">
    <property type="entry name" value="THDP-binding"/>
</dbReference>
<evidence type="ECO:0000313" key="5">
    <source>
        <dbReference type="EMBL" id="RFP76116.1"/>
    </source>
</evidence>
<dbReference type="Pfam" id="PF02776">
    <property type="entry name" value="TPP_enzyme_N"/>
    <property type="match status" value="1"/>
</dbReference>
<dbReference type="GO" id="GO:0005948">
    <property type="term" value="C:acetolactate synthase complex"/>
    <property type="evidence" value="ECO:0007669"/>
    <property type="project" value="TreeGrafter"/>
</dbReference>